<gene>
    <name evidence="2" type="ORF">EHI5A_025600</name>
</gene>
<name>M2RBV3_ENTHI</name>
<keyword evidence="1" id="KW-1133">Transmembrane helix</keyword>
<evidence type="ECO:0000313" key="3">
    <source>
        <dbReference type="Proteomes" id="UP000011755"/>
    </source>
</evidence>
<evidence type="ECO:0000256" key="1">
    <source>
        <dbReference type="SAM" id="Phobius"/>
    </source>
</evidence>
<keyword evidence="1" id="KW-0812">Transmembrane</keyword>
<dbReference type="Proteomes" id="UP000011755">
    <property type="component" value="Unassembled WGS sequence"/>
</dbReference>
<organism evidence="2 3">
    <name type="scientific">Entamoeba histolytica KU27</name>
    <dbReference type="NCBI Taxonomy" id="885311"/>
    <lineage>
        <taxon>Eukaryota</taxon>
        <taxon>Amoebozoa</taxon>
        <taxon>Evosea</taxon>
        <taxon>Archamoebae</taxon>
        <taxon>Mastigamoebida</taxon>
        <taxon>Entamoebidae</taxon>
        <taxon>Entamoeba</taxon>
    </lineage>
</organism>
<dbReference type="EMBL" id="KB444414">
    <property type="protein sequence ID" value="EMD47038.1"/>
    <property type="molecule type" value="Genomic_DNA"/>
</dbReference>
<dbReference type="VEuPathDB" id="AmoebaDB:EHI5A_025600"/>
<evidence type="ECO:0000313" key="2">
    <source>
        <dbReference type="EMBL" id="EMD47038.1"/>
    </source>
</evidence>
<feature type="transmembrane region" description="Helical" evidence="1">
    <location>
        <begin position="36"/>
        <end position="54"/>
    </location>
</feature>
<protein>
    <submittedName>
        <fullName evidence="2">Uncharacterized protein</fullName>
    </submittedName>
</protein>
<dbReference type="AlphaFoldDB" id="M2RBV3"/>
<proteinExistence type="predicted"/>
<accession>M2RBV3</accession>
<reference evidence="2 3" key="1">
    <citation type="submission" date="2013-02" db="EMBL/GenBank/DDBJ databases">
        <authorList>
            <person name="Hannick L."/>
            <person name="Zafar N."/>
            <person name="Lorenzi H."/>
            <person name="Ali I.A."/>
            <person name="Petri W.P."/>
            <person name="Caler E."/>
        </authorList>
    </citation>
    <scope>NUCLEOTIDE SEQUENCE [LARGE SCALE GENOMIC DNA]</scope>
    <source>
        <strain evidence="2 3">KU27</strain>
    </source>
</reference>
<sequence length="81" mass="9335">MKTLQLSENTLLLTAISILMIPIIQKDMELKMDKLSLLNLKMLSALILVVLMIMTKNVEDVMMENIHGVKMVHFLLFQLLH</sequence>
<keyword evidence="1" id="KW-0472">Membrane</keyword>